<dbReference type="EMBL" id="BKCJ011122139">
    <property type="protein sequence ID" value="GFC89676.1"/>
    <property type="molecule type" value="Genomic_DNA"/>
</dbReference>
<reference evidence="1" key="1">
    <citation type="journal article" date="2019" name="Sci. Rep.">
        <title>Draft genome of Tanacetum cinerariifolium, the natural source of mosquito coil.</title>
        <authorList>
            <person name="Yamashiro T."/>
            <person name="Shiraishi A."/>
            <person name="Satake H."/>
            <person name="Nakayama K."/>
        </authorList>
    </citation>
    <scope>NUCLEOTIDE SEQUENCE</scope>
</reference>
<dbReference type="AlphaFoldDB" id="A0A699RUY4"/>
<feature type="non-terminal residue" evidence="1">
    <location>
        <position position="1"/>
    </location>
</feature>
<organism evidence="1">
    <name type="scientific">Tanacetum cinerariifolium</name>
    <name type="common">Dalmatian daisy</name>
    <name type="synonym">Chrysanthemum cinerariifolium</name>
    <dbReference type="NCBI Taxonomy" id="118510"/>
    <lineage>
        <taxon>Eukaryota</taxon>
        <taxon>Viridiplantae</taxon>
        <taxon>Streptophyta</taxon>
        <taxon>Embryophyta</taxon>
        <taxon>Tracheophyta</taxon>
        <taxon>Spermatophyta</taxon>
        <taxon>Magnoliopsida</taxon>
        <taxon>eudicotyledons</taxon>
        <taxon>Gunneridae</taxon>
        <taxon>Pentapetalae</taxon>
        <taxon>asterids</taxon>
        <taxon>campanulids</taxon>
        <taxon>Asterales</taxon>
        <taxon>Asteraceae</taxon>
        <taxon>Asteroideae</taxon>
        <taxon>Anthemideae</taxon>
        <taxon>Anthemidinae</taxon>
        <taxon>Tanacetum</taxon>
    </lineage>
</organism>
<sequence>LLKTQFPSVGLTLLEDDFTADLLTNLNKNGDHVSTSIVLFSSTLSDFRAEKGFSDTHVGTNDAIKLLLKAPMLVDLSLWSCWDHKFAPSLGPLVGGY</sequence>
<dbReference type="GO" id="GO:0016301">
    <property type="term" value="F:kinase activity"/>
    <property type="evidence" value="ECO:0007669"/>
    <property type="project" value="UniProtKB-KW"/>
</dbReference>
<name>A0A699RUY4_TANCI</name>
<keyword evidence="1" id="KW-0418">Kinase</keyword>
<evidence type="ECO:0000313" key="1">
    <source>
        <dbReference type="EMBL" id="GFC89676.1"/>
    </source>
</evidence>
<keyword evidence="1" id="KW-0808">Transferase</keyword>
<gene>
    <name evidence="1" type="ORF">Tci_861646</name>
</gene>
<proteinExistence type="predicted"/>
<protein>
    <submittedName>
        <fullName evidence="1">Histidine kinase-like ATPase, C-terminal domain-containing protein</fullName>
    </submittedName>
</protein>
<comment type="caution">
    <text evidence="1">The sequence shown here is derived from an EMBL/GenBank/DDBJ whole genome shotgun (WGS) entry which is preliminary data.</text>
</comment>
<accession>A0A699RUY4</accession>